<feature type="domain" description="NmrA-like" evidence="3">
    <location>
        <begin position="6"/>
        <end position="166"/>
    </location>
</feature>
<name>A0AA38RDH1_9PEZI</name>
<reference evidence="4" key="1">
    <citation type="submission" date="2022-07" db="EMBL/GenBank/DDBJ databases">
        <title>Fungi with potential for degradation of polypropylene.</title>
        <authorList>
            <person name="Gostincar C."/>
        </authorList>
    </citation>
    <scope>NUCLEOTIDE SEQUENCE</scope>
    <source>
        <strain evidence="4">EXF-13308</strain>
    </source>
</reference>
<evidence type="ECO:0000313" key="4">
    <source>
        <dbReference type="EMBL" id="KAJ9137567.1"/>
    </source>
</evidence>
<dbReference type="Proteomes" id="UP001174694">
    <property type="component" value="Unassembled WGS sequence"/>
</dbReference>
<evidence type="ECO:0000256" key="2">
    <source>
        <dbReference type="ARBA" id="ARBA00023002"/>
    </source>
</evidence>
<comment type="caution">
    <text evidence="4">The sequence shown here is derived from an EMBL/GenBank/DDBJ whole genome shotgun (WGS) entry which is preliminary data.</text>
</comment>
<evidence type="ECO:0000256" key="1">
    <source>
        <dbReference type="ARBA" id="ARBA00022857"/>
    </source>
</evidence>
<evidence type="ECO:0000313" key="5">
    <source>
        <dbReference type="Proteomes" id="UP001174694"/>
    </source>
</evidence>
<protein>
    <submittedName>
        <fullName evidence="4">Isoflavone reductase</fullName>
    </submittedName>
</protein>
<dbReference type="EMBL" id="JANBVO010000034">
    <property type="protein sequence ID" value="KAJ9137567.1"/>
    <property type="molecule type" value="Genomic_DNA"/>
</dbReference>
<dbReference type="InterPro" id="IPR051609">
    <property type="entry name" value="NmrA/Isoflavone_reductase-like"/>
</dbReference>
<dbReference type="GO" id="GO:0016491">
    <property type="term" value="F:oxidoreductase activity"/>
    <property type="evidence" value="ECO:0007669"/>
    <property type="project" value="UniProtKB-KW"/>
</dbReference>
<dbReference type="SUPFAM" id="SSF51735">
    <property type="entry name" value="NAD(P)-binding Rossmann-fold domains"/>
    <property type="match status" value="1"/>
</dbReference>
<dbReference type="PANTHER" id="PTHR47706:SF11">
    <property type="entry name" value="ISOFLAVONE REDUCTASE FAMILY PROTEIN (AFU_ORTHOLOGUE AFUA_1G12510)"/>
    <property type="match status" value="1"/>
</dbReference>
<accession>A0AA38RDH1</accession>
<dbReference type="PANTHER" id="PTHR47706">
    <property type="entry name" value="NMRA-LIKE FAMILY PROTEIN"/>
    <property type="match status" value="1"/>
</dbReference>
<proteinExistence type="predicted"/>
<gene>
    <name evidence="4" type="ORF">NKR23_g9051</name>
</gene>
<dbReference type="InterPro" id="IPR036291">
    <property type="entry name" value="NAD(P)-bd_dom_sf"/>
</dbReference>
<organism evidence="4 5">
    <name type="scientific">Pleurostoma richardsiae</name>
    <dbReference type="NCBI Taxonomy" id="41990"/>
    <lineage>
        <taxon>Eukaryota</taxon>
        <taxon>Fungi</taxon>
        <taxon>Dikarya</taxon>
        <taxon>Ascomycota</taxon>
        <taxon>Pezizomycotina</taxon>
        <taxon>Sordariomycetes</taxon>
        <taxon>Sordariomycetidae</taxon>
        <taxon>Calosphaeriales</taxon>
        <taxon>Pleurostomataceae</taxon>
        <taxon>Pleurostoma</taxon>
    </lineage>
</organism>
<keyword evidence="2" id="KW-0560">Oxidoreductase</keyword>
<keyword evidence="1" id="KW-0521">NADP</keyword>
<dbReference type="Gene3D" id="3.40.50.720">
    <property type="entry name" value="NAD(P)-binding Rossmann-like Domain"/>
    <property type="match status" value="1"/>
</dbReference>
<sequence length="303" mass="33539">MVSTASKKILVLGATGVIGKVLVNALINAKGNFERIGIFTSAETVLEKKDLVALYQNQGVDVITGDLYDDNDVLNALKGFDTVVSAVGRFGIDKQADLISLAERCPNIIRFIPSEYGTDIAYHSDSSKEKPHQKKLKIRAHLESDSIRRLKYTYLVTGPFADLYVGCMANEPQMGSFDVEKKKATLLGDGNQRVNFCDNKAVKVNSFTTTPQDILAEFERQTDSKWEVGYTTLEELKRLEGLAWETGNELATIYTLRRIWTEGSTLYEKTDNGAIGMTKMDTLEMVVQEAVSNPVSAFQSGKL</sequence>
<dbReference type="AlphaFoldDB" id="A0AA38RDH1"/>
<keyword evidence="5" id="KW-1185">Reference proteome</keyword>
<dbReference type="Pfam" id="PF05368">
    <property type="entry name" value="NmrA"/>
    <property type="match status" value="1"/>
</dbReference>
<dbReference type="InterPro" id="IPR008030">
    <property type="entry name" value="NmrA-like"/>
</dbReference>
<evidence type="ECO:0000259" key="3">
    <source>
        <dbReference type="Pfam" id="PF05368"/>
    </source>
</evidence>